<accession>A0AA40VQA3</accession>
<keyword evidence="2" id="KW-0472">Membrane</keyword>
<name>A0AA40VQA3_9NOST</name>
<reference evidence="3" key="1">
    <citation type="submission" date="2019-07" db="EMBL/GenBank/DDBJ databases">
        <title>Toxilogical consequences of a new and cryptic species of cyanobacteria (Komarekiella delphini-convector) recovered from the epidermis of a bottlenose dolphin and 1500 ft. in the air.</title>
        <authorList>
            <person name="Brown A.O."/>
            <person name="Dvorak P."/>
            <person name="Villanueva C.D."/>
            <person name="Foss A.J."/>
            <person name="Garvey A.D."/>
            <person name="Gibson Q.A."/>
            <person name="Johansen J.R."/>
            <person name="Casamatta D.A."/>
        </authorList>
    </citation>
    <scope>NUCLEOTIDE SEQUENCE</scope>
    <source>
        <strain evidence="3">SJRDD-AB1</strain>
    </source>
</reference>
<protein>
    <submittedName>
        <fullName evidence="3">Uncharacterized protein</fullName>
    </submittedName>
</protein>
<feature type="compositionally biased region" description="Low complexity" evidence="1">
    <location>
        <begin position="253"/>
        <end position="265"/>
    </location>
</feature>
<evidence type="ECO:0000313" key="3">
    <source>
        <dbReference type="EMBL" id="MBD6614971.1"/>
    </source>
</evidence>
<keyword evidence="2" id="KW-1133">Transmembrane helix</keyword>
<dbReference type="AlphaFoldDB" id="A0AA40VQA3"/>
<feature type="transmembrane region" description="Helical" evidence="2">
    <location>
        <begin position="24"/>
        <end position="44"/>
    </location>
</feature>
<gene>
    <name evidence="3" type="ORF">FNW02_03670</name>
</gene>
<feature type="region of interest" description="Disordered" evidence="1">
    <location>
        <begin position="71"/>
        <end position="105"/>
    </location>
</feature>
<evidence type="ECO:0000256" key="2">
    <source>
        <dbReference type="SAM" id="Phobius"/>
    </source>
</evidence>
<comment type="caution">
    <text evidence="3">The sequence shown here is derived from an EMBL/GenBank/DDBJ whole genome shotgun (WGS) entry which is preliminary data.</text>
</comment>
<dbReference type="Proteomes" id="UP001165986">
    <property type="component" value="Unassembled WGS sequence"/>
</dbReference>
<dbReference type="RefSeq" id="WP_191756224.1">
    <property type="nucleotide sequence ID" value="NZ_VJXY01000002.1"/>
</dbReference>
<feature type="region of interest" description="Disordered" evidence="1">
    <location>
        <begin position="253"/>
        <end position="278"/>
    </location>
</feature>
<keyword evidence="4" id="KW-1185">Reference proteome</keyword>
<sequence length="402" mass="46406">MTPSVADKTPIPAKVWRRHTDPPGLWIAVVIGSVSLHLLAFWLIRSSQFSRLWQQENKATIPIEVVEISSQTPRARKVTSKPKPVSPRRPSTTQKLRAANSPKQVVPKDNLTAKITPSTQDRSAIAFAKNKKAIAEQLQRQQAEQLQRQQAEQLQRQQAEQLQRQQAEQLQRQQAEQLQREQAEQLQRQQAEQLQRQQAEQLQRQQAEQLQRQQAEQLQRQQAEQLQRQQAEQLQRQQAEQLQRQQAEQLQRQQAEQLQRQQAEQTNTQGASSQTSNAPIGSLLASLVGEPQQVDRDRHNNPARIKISDEPFPKGLEYVKFIERKPGQPVEFTVILTISEKGKLEKIDIEDEGVPEDERSYYEDFVADQVFKGWEFEPAYDNDPNDPKPSNLMVRIRIEPLP</sequence>
<feature type="compositionally biased region" description="Polar residues" evidence="1">
    <location>
        <begin position="266"/>
        <end position="278"/>
    </location>
</feature>
<dbReference type="EMBL" id="VJXY01000002">
    <property type="protein sequence ID" value="MBD6614971.1"/>
    <property type="molecule type" value="Genomic_DNA"/>
</dbReference>
<proteinExistence type="predicted"/>
<evidence type="ECO:0000256" key="1">
    <source>
        <dbReference type="SAM" id="MobiDB-lite"/>
    </source>
</evidence>
<evidence type="ECO:0000313" key="4">
    <source>
        <dbReference type="Proteomes" id="UP001165986"/>
    </source>
</evidence>
<organism evidence="3 4">
    <name type="scientific">Komarekiella delphini-convector SJRDD-AB1</name>
    <dbReference type="NCBI Taxonomy" id="2593771"/>
    <lineage>
        <taxon>Bacteria</taxon>
        <taxon>Bacillati</taxon>
        <taxon>Cyanobacteriota</taxon>
        <taxon>Cyanophyceae</taxon>
        <taxon>Nostocales</taxon>
        <taxon>Nostocaceae</taxon>
        <taxon>Komarekiella</taxon>
        <taxon>Komarekiella delphini-convector</taxon>
    </lineage>
</organism>
<keyword evidence="2" id="KW-0812">Transmembrane</keyword>